<dbReference type="Ensembl" id="ENSAMXT00000002875.2">
    <property type="protein sequence ID" value="ENSAMXP00000002875.2"/>
    <property type="gene ID" value="ENSAMXG00000002812.2"/>
</dbReference>
<evidence type="ECO:0000256" key="1">
    <source>
        <dbReference type="ARBA" id="ARBA00022734"/>
    </source>
</evidence>
<dbReference type="InterPro" id="IPR050111">
    <property type="entry name" value="C-type_lectin/snaclec_domain"/>
</dbReference>
<evidence type="ECO:0000313" key="4">
    <source>
        <dbReference type="Proteomes" id="UP000018467"/>
    </source>
</evidence>
<dbReference type="PROSITE" id="PS50041">
    <property type="entry name" value="C_TYPE_LECTIN_2"/>
    <property type="match status" value="1"/>
</dbReference>
<dbReference type="SMART" id="SM00034">
    <property type="entry name" value="CLECT"/>
    <property type="match status" value="1"/>
</dbReference>
<dbReference type="InterPro" id="IPR001304">
    <property type="entry name" value="C-type_lectin-like"/>
</dbReference>
<dbReference type="HOGENOM" id="CLU_049894_10_2_1"/>
<name>W5K5L4_ASTMX</name>
<dbReference type="CDD" id="cd03590">
    <property type="entry name" value="CLECT_DC-SIGN_like"/>
    <property type="match status" value="1"/>
</dbReference>
<dbReference type="eggNOG" id="KOG4297">
    <property type="taxonomic scope" value="Eukaryota"/>
</dbReference>
<dbReference type="PANTHER" id="PTHR22803">
    <property type="entry name" value="MANNOSE, PHOSPHOLIPASE, LECTIN RECEPTOR RELATED"/>
    <property type="match status" value="1"/>
</dbReference>
<dbReference type="InterPro" id="IPR016186">
    <property type="entry name" value="C-type_lectin-like/link_sf"/>
</dbReference>
<reference evidence="3" key="4">
    <citation type="submission" date="2025-09" db="UniProtKB">
        <authorList>
            <consortium name="Ensembl"/>
        </authorList>
    </citation>
    <scope>IDENTIFICATION</scope>
</reference>
<dbReference type="InterPro" id="IPR016187">
    <property type="entry name" value="CTDL_fold"/>
</dbReference>
<reference evidence="4" key="2">
    <citation type="journal article" date="2014" name="Nat. Commun.">
        <title>The cavefish genome reveals candidate genes for eye loss.</title>
        <authorList>
            <person name="McGaugh S.E."/>
            <person name="Gross J.B."/>
            <person name="Aken B."/>
            <person name="Blin M."/>
            <person name="Borowsky R."/>
            <person name="Chalopin D."/>
            <person name="Hinaux H."/>
            <person name="Jeffery W.R."/>
            <person name="Keene A."/>
            <person name="Ma L."/>
            <person name="Minx P."/>
            <person name="Murphy D."/>
            <person name="O'Quin K.E."/>
            <person name="Retaux S."/>
            <person name="Rohner N."/>
            <person name="Searle S.M."/>
            <person name="Stahl B.A."/>
            <person name="Tabin C."/>
            <person name="Volff J.N."/>
            <person name="Yoshizawa M."/>
            <person name="Warren W.C."/>
        </authorList>
    </citation>
    <scope>NUCLEOTIDE SEQUENCE [LARGE SCALE GENOMIC DNA]</scope>
    <source>
        <strain evidence="4">female</strain>
    </source>
</reference>
<dbReference type="Bgee" id="ENSAMXG00000002812">
    <property type="expression patterns" value="Expressed in testis and 9 other cell types or tissues"/>
</dbReference>
<keyword evidence="1" id="KW-0430">Lectin</keyword>
<evidence type="ECO:0000313" key="3">
    <source>
        <dbReference type="Ensembl" id="ENSAMXP00000002875.2"/>
    </source>
</evidence>
<sequence length="135" mass="15363">PIPETNPEKGWKYFSSSIYYITAVKTNWEKSRDDCRKRGADLLIINSREEQFGRNEAWLGLTDAVTEGVWKWVDGSALTTEFWAKGEPNNYENDDCAITGFKKASSNILVWADFPCGHPVFGICEKRLTGYSKLD</sequence>
<organism evidence="3 4">
    <name type="scientific">Astyanax mexicanus</name>
    <name type="common">Blind cave fish</name>
    <name type="synonym">Astyanax fasciatus mexicanus</name>
    <dbReference type="NCBI Taxonomy" id="7994"/>
    <lineage>
        <taxon>Eukaryota</taxon>
        <taxon>Metazoa</taxon>
        <taxon>Chordata</taxon>
        <taxon>Craniata</taxon>
        <taxon>Vertebrata</taxon>
        <taxon>Euteleostomi</taxon>
        <taxon>Actinopterygii</taxon>
        <taxon>Neopterygii</taxon>
        <taxon>Teleostei</taxon>
        <taxon>Ostariophysi</taxon>
        <taxon>Characiformes</taxon>
        <taxon>Characoidei</taxon>
        <taxon>Acestrorhamphidae</taxon>
        <taxon>Acestrorhamphinae</taxon>
        <taxon>Astyanax</taxon>
    </lineage>
</organism>
<dbReference type="GO" id="GO:0030246">
    <property type="term" value="F:carbohydrate binding"/>
    <property type="evidence" value="ECO:0007669"/>
    <property type="project" value="UniProtKB-KW"/>
</dbReference>
<dbReference type="Proteomes" id="UP000018467">
    <property type="component" value="Unassembled WGS sequence"/>
</dbReference>
<protein>
    <recommendedName>
        <fullName evidence="2">C-type lectin domain-containing protein</fullName>
    </recommendedName>
</protein>
<dbReference type="GeneTree" id="ENSGT01020000230338"/>
<dbReference type="InParanoid" id="W5K5L4"/>
<reference evidence="3" key="3">
    <citation type="submission" date="2025-08" db="UniProtKB">
        <authorList>
            <consortium name="Ensembl"/>
        </authorList>
    </citation>
    <scope>IDENTIFICATION</scope>
</reference>
<feature type="domain" description="C-type lectin" evidence="2">
    <location>
        <begin position="14"/>
        <end position="125"/>
    </location>
</feature>
<keyword evidence="4" id="KW-1185">Reference proteome</keyword>
<dbReference type="SUPFAM" id="SSF56436">
    <property type="entry name" value="C-type lectin-like"/>
    <property type="match status" value="1"/>
</dbReference>
<accession>W5K5L4</accession>
<reference evidence="4" key="1">
    <citation type="submission" date="2013-03" db="EMBL/GenBank/DDBJ databases">
        <authorList>
            <person name="Jeffery W."/>
            <person name="Warren W."/>
            <person name="Wilson R.K."/>
        </authorList>
    </citation>
    <scope>NUCLEOTIDE SEQUENCE</scope>
    <source>
        <strain evidence="4">female</strain>
    </source>
</reference>
<dbReference type="Gene3D" id="3.10.100.10">
    <property type="entry name" value="Mannose-Binding Protein A, subunit A"/>
    <property type="match status" value="1"/>
</dbReference>
<dbReference type="InterPro" id="IPR033989">
    <property type="entry name" value="CD209-like_CTLD"/>
</dbReference>
<evidence type="ECO:0000259" key="2">
    <source>
        <dbReference type="PROSITE" id="PS50041"/>
    </source>
</evidence>
<proteinExistence type="predicted"/>
<dbReference type="AlphaFoldDB" id="W5K5L4"/>
<dbReference type="Pfam" id="PF00059">
    <property type="entry name" value="Lectin_C"/>
    <property type="match status" value="1"/>
</dbReference>